<evidence type="ECO:0000313" key="3">
    <source>
        <dbReference type="EMBL" id="OME91979.1"/>
    </source>
</evidence>
<dbReference type="STRING" id="1401.BK123_15165"/>
<keyword evidence="3" id="KW-0378">Hydrolase</keyword>
<keyword evidence="3" id="KW-0121">Carboxypeptidase</keyword>
<evidence type="ECO:0000259" key="2">
    <source>
        <dbReference type="Pfam" id="PF02557"/>
    </source>
</evidence>
<dbReference type="CDD" id="cd14852">
    <property type="entry name" value="LD-carboxypeptidase"/>
    <property type="match status" value="1"/>
</dbReference>
<organism evidence="3 4">
    <name type="scientific">Paenibacillus lautus</name>
    <name type="common">Bacillus lautus</name>
    <dbReference type="NCBI Taxonomy" id="1401"/>
    <lineage>
        <taxon>Bacteria</taxon>
        <taxon>Bacillati</taxon>
        <taxon>Bacillota</taxon>
        <taxon>Bacilli</taxon>
        <taxon>Bacillales</taxon>
        <taxon>Paenibacillaceae</taxon>
        <taxon>Paenibacillus</taxon>
    </lineage>
</organism>
<dbReference type="PANTHER" id="PTHR34385">
    <property type="entry name" value="D-ALANYL-D-ALANINE CARBOXYPEPTIDASE"/>
    <property type="match status" value="1"/>
</dbReference>
<dbReference type="AlphaFoldDB" id="A0A1R1B0A9"/>
<sequence>MHKKIVKSIIPTVIIGSVVTSLALSSFLSSTGIGKAEAAAAASSSLSFTKFLENNAPNRTLKTVRGLNSVTNLSSTVVLVNKQRNLPSSYVPQDLVVPHIPFSFSGPSPKKQMKKVAASALEKLFAAAKKDGIDLKAVSGYRSYATQKAIFERNARNKGEAVANKTSARPGQSEHQTGLSMDISSASVGYALEQSFGNTKEGKWLKANAPKYGFIIRYGKGKEKLTGYSYEPWHVRYVGVYIAGEITRQNLTLEQYLGQSQ</sequence>
<reference evidence="3 4" key="1">
    <citation type="submission" date="2016-11" db="EMBL/GenBank/DDBJ databases">
        <title>Paenibacillus species isolates.</title>
        <authorList>
            <person name="Beno S.M."/>
        </authorList>
    </citation>
    <scope>NUCLEOTIDE SEQUENCE [LARGE SCALE GENOMIC DNA]</scope>
    <source>
        <strain evidence="3 4">FSL F4-0100</strain>
    </source>
</reference>
<gene>
    <name evidence="3" type="ORF">BK123_15165</name>
</gene>
<dbReference type="EMBL" id="MRTF01000005">
    <property type="protein sequence ID" value="OME91979.1"/>
    <property type="molecule type" value="Genomic_DNA"/>
</dbReference>
<keyword evidence="3" id="KW-0645">Protease</keyword>
<dbReference type="GO" id="GO:0004180">
    <property type="term" value="F:carboxypeptidase activity"/>
    <property type="evidence" value="ECO:0007669"/>
    <property type="project" value="UniProtKB-KW"/>
</dbReference>
<evidence type="ECO:0000256" key="1">
    <source>
        <dbReference type="SAM" id="MobiDB-lite"/>
    </source>
</evidence>
<dbReference type="PANTHER" id="PTHR34385:SF1">
    <property type="entry name" value="PEPTIDOGLYCAN L-ALANYL-D-GLUTAMATE ENDOPEPTIDASE CWLK"/>
    <property type="match status" value="1"/>
</dbReference>
<comment type="caution">
    <text evidence="3">The sequence shown here is derived from an EMBL/GenBank/DDBJ whole genome shotgun (WGS) entry which is preliminary data.</text>
</comment>
<proteinExistence type="predicted"/>
<dbReference type="InterPro" id="IPR058193">
    <property type="entry name" value="VanY/YodJ_core_dom"/>
</dbReference>
<feature type="domain" description="D-alanyl-D-alanine carboxypeptidase-like core" evidence="2">
    <location>
        <begin position="111"/>
        <end position="239"/>
    </location>
</feature>
<name>A0A1R1B0A9_PAELA</name>
<dbReference type="OrthoDB" id="9792074at2"/>
<dbReference type="Proteomes" id="UP000187074">
    <property type="component" value="Unassembled WGS sequence"/>
</dbReference>
<dbReference type="InterPro" id="IPR009045">
    <property type="entry name" value="Zn_M74/Hedgehog-like"/>
</dbReference>
<dbReference type="InterPro" id="IPR052179">
    <property type="entry name" value="DD-CPase-like"/>
</dbReference>
<feature type="region of interest" description="Disordered" evidence="1">
    <location>
        <begin position="159"/>
        <end position="178"/>
    </location>
</feature>
<evidence type="ECO:0000313" key="4">
    <source>
        <dbReference type="Proteomes" id="UP000187074"/>
    </source>
</evidence>
<dbReference type="Gene3D" id="3.30.1380.10">
    <property type="match status" value="1"/>
</dbReference>
<accession>A0A1R1B0A9</accession>
<dbReference type="GO" id="GO:0006508">
    <property type="term" value="P:proteolysis"/>
    <property type="evidence" value="ECO:0007669"/>
    <property type="project" value="InterPro"/>
</dbReference>
<dbReference type="SUPFAM" id="SSF55166">
    <property type="entry name" value="Hedgehog/DD-peptidase"/>
    <property type="match status" value="1"/>
</dbReference>
<protein>
    <submittedName>
        <fullName evidence="3">D-alanyl-D-alanine carboxypeptidase</fullName>
    </submittedName>
</protein>
<dbReference type="RefSeq" id="WP_076323242.1">
    <property type="nucleotide sequence ID" value="NZ_JBCMZZ010000019.1"/>
</dbReference>
<dbReference type="InterPro" id="IPR003709">
    <property type="entry name" value="VanY-like_core_dom"/>
</dbReference>
<dbReference type="Pfam" id="PF02557">
    <property type="entry name" value="VanY"/>
    <property type="match status" value="1"/>
</dbReference>
<feature type="compositionally biased region" description="Polar residues" evidence="1">
    <location>
        <begin position="164"/>
        <end position="178"/>
    </location>
</feature>